<dbReference type="PANTHER" id="PTHR23088:SF27">
    <property type="entry name" value="DEAMINATED GLUTATHIONE AMIDASE"/>
    <property type="match status" value="1"/>
</dbReference>
<evidence type="ECO:0000256" key="2">
    <source>
        <dbReference type="ARBA" id="ARBA00022801"/>
    </source>
</evidence>
<organism evidence="4 5">
    <name type="scientific">Rhodospirillum rubrum (strain ATCC 11170 / ATH 1.1.1 / DSM 467 / LMG 4362 / NCIMB 8255 / S1)</name>
    <dbReference type="NCBI Taxonomy" id="269796"/>
    <lineage>
        <taxon>Bacteria</taxon>
        <taxon>Pseudomonadati</taxon>
        <taxon>Pseudomonadota</taxon>
        <taxon>Alphaproteobacteria</taxon>
        <taxon>Rhodospirillales</taxon>
        <taxon>Rhodospirillaceae</taxon>
        <taxon>Rhodospirillum</taxon>
    </lineage>
</organism>
<feature type="domain" description="CN hydrolase" evidence="3">
    <location>
        <begin position="8"/>
        <end position="255"/>
    </location>
</feature>
<dbReference type="AlphaFoldDB" id="Q2RWF2"/>
<dbReference type="EMBL" id="CP000230">
    <property type="protein sequence ID" value="ABC21543.1"/>
    <property type="molecule type" value="Genomic_DNA"/>
</dbReference>
<dbReference type="PANTHER" id="PTHR23088">
    <property type="entry name" value="NITRILASE-RELATED"/>
    <property type="match status" value="1"/>
</dbReference>
<evidence type="ECO:0000313" key="5">
    <source>
        <dbReference type="Proteomes" id="UP000001929"/>
    </source>
</evidence>
<dbReference type="eggNOG" id="COG0388">
    <property type="taxonomic scope" value="Bacteria"/>
</dbReference>
<dbReference type="HOGENOM" id="CLU_030130_1_2_5"/>
<dbReference type="InterPro" id="IPR003010">
    <property type="entry name" value="C-N_Hydrolase"/>
</dbReference>
<dbReference type="Proteomes" id="UP000001929">
    <property type="component" value="Chromosome"/>
</dbReference>
<dbReference type="InterPro" id="IPR001110">
    <property type="entry name" value="UPF0012_CS"/>
</dbReference>
<evidence type="ECO:0000313" key="4">
    <source>
        <dbReference type="EMBL" id="ABC21543.1"/>
    </source>
</evidence>
<dbReference type="RefSeq" id="WP_011388497.1">
    <property type="nucleotide sequence ID" value="NC_007643.1"/>
</dbReference>
<name>Q2RWF2_RHORT</name>
<dbReference type="SUPFAM" id="SSF56317">
    <property type="entry name" value="Carbon-nitrogen hydrolase"/>
    <property type="match status" value="1"/>
</dbReference>
<proteinExistence type="inferred from homology"/>
<dbReference type="STRING" id="269796.Rru_A0739"/>
<dbReference type="InterPro" id="IPR036526">
    <property type="entry name" value="C-N_Hydrolase_sf"/>
</dbReference>
<dbReference type="PATRIC" id="fig|269796.9.peg.791"/>
<dbReference type="EnsemblBacteria" id="ABC21543">
    <property type="protein sequence ID" value="ABC21543"/>
    <property type="gene ID" value="Rru_A0739"/>
</dbReference>
<dbReference type="Gene3D" id="3.60.110.10">
    <property type="entry name" value="Carbon-nitrogen hydrolase"/>
    <property type="match status" value="1"/>
</dbReference>
<comment type="similarity">
    <text evidence="1">Belongs to the carbon-nitrogen hydrolase superfamily. NIT1/NIT2 family.</text>
</comment>
<dbReference type="KEGG" id="rru:Rru_A0739"/>
<dbReference type="PhylomeDB" id="Q2RWF2"/>
<reference evidence="4 5" key="1">
    <citation type="journal article" date="2011" name="Stand. Genomic Sci.">
        <title>Complete genome sequence of Rhodospirillum rubrum type strain (S1).</title>
        <authorList>
            <person name="Munk A.C."/>
            <person name="Copeland A."/>
            <person name="Lucas S."/>
            <person name="Lapidus A."/>
            <person name="Del Rio T.G."/>
            <person name="Barry K."/>
            <person name="Detter J.C."/>
            <person name="Hammon N."/>
            <person name="Israni S."/>
            <person name="Pitluck S."/>
            <person name="Brettin T."/>
            <person name="Bruce D."/>
            <person name="Han C."/>
            <person name="Tapia R."/>
            <person name="Gilna P."/>
            <person name="Schmutz J."/>
            <person name="Larimer F."/>
            <person name="Land M."/>
            <person name="Kyrpides N.C."/>
            <person name="Mavromatis K."/>
            <person name="Richardson P."/>
            <person name="Rohde M."/>
            <person name="Goker M."/>
            <person name="Klenk H.P."/>
            <person name="Zhang Y."/>
            <person name="Roberts G.P."/>
            <person name="Reslewic S."/>
            <person name="Schwartz D.C."/>
        </authorList>
    </citation>
    <scope>NUCLEOTIDE SEQUENCE [LARGE SCALE GENOMIC DNA]</scope>
    <source>
        <strain evidence="5">ATCC 11170 / ATH 1.1.1 / DSM 467 / LMG 4362 / NCIMB 8255 / S1</strain>
    </source>
</reference>
<dbReference type="PROSITE" id="PS50263">
    <property type="entry name" value="CN_HYDROLASE"/>
    <property type="match status" value="1"/>
</dbReference>
<sequence length="279" mass="30674">MTQPPRSFTAACIQVNAGREVYPNVEAASALVREARERGADMVFMPENVAMMEWGRRNIQAKAMPEEDHVALTAFRDLARDLHIWLHCGTLAVAVGDGMVANRTYVVDSDGAIRGRYDKIHMFDVNLADGESYKESSTFQAGSRAVALDIPFGRLGLSICYDLRFPHLFRALAKAGCHYLTIPAAFTRTTGEAHWHVLQRTRAIETGCYVISPAQTGTHAEGRQTYGHALIIDPWGRVLADAGEAPGIILAKIDPEKVVEARAMVPSLSHDRVFALDTL</sequence>
<keyword evidence="2" id="KW-0378">Hydrolase</keyword>
<protein>
    <submittedName>
        <fullName evidence="4">Nitrilase/cyanide hydratase and apolipoprotein N-acyltransferase</fullName>
    </submittedName>
</protein>
<dbReference type="CDD" id="cd07572">
    <property type="entry name" value="nit"/>
    <property type="match status" value="1"/>
</dbReference>
<dbReference type="InterPro" id="IPR045254">
    <property type="entry name" value="Nit1/2_C-N_Hydrolase"/>
</dbReference>
<accession>Q2RWF2</accession>
<dbReference type="PROSITE" id="PS01227">
    <property type="entry name" value="UPF0012"/>
    <property type="match status" value="1"/>
</dbReference>
<dbReference type="Pfam" id="PF00795">
    <property type="entry name" value="CN_hydrolase"/>
    <property type="match status" value="1"/>
</dbReference>
<evidence type="ECO:0000259" key="3">
    <source>
        <dbReference type="PROSITE" id="PS50263"/>
    </source>
</evidence>
<evidence type="ECO:0000256" key="1">
    <source>
        <dbReference type="ARBA" id="ARBA00010613"/>
    </source>
</evidence>
<keyword evidence="5" id="KW-1185">Reference proteome</keyword>
<dbReference type="GO" id="GO:0016811">
    <property type="term" value="F:hydrolase activity, acting on carbon-nitrogen (but not peptide) bonds, in linear amides"/>
    <property type="evidence" value="ECO:0007669"/>
    <property type="project" value="InterPro"/>
</dbReference>
<gene>
    <name evidence="4" type="ordered locus">Rru_A0739</name>
</gene>